<feature type="binding site" evidence="4">
    <location>
        <begin position="8"/>
        <end position="15"/>
    </location>
    <ligand>
        <name>substrate</name>
    </ligand>
</feature>
<organism evidence="5 6">
    <name type="scientific">Marinithermus hydrothermalis (strain DSM 14884 / JCM 11576 / T1)</name>
    <dbReference type="NCBI Taxonomy" id="869210"/>
    <lineage>
        <taxon>Bacteria</taxon>
        <taxon>Thermotogati</taxon>
        <taxon>Deinococcota</taxon>
        <taxon>Deinococci</taxon>
        <taxon>Thermales</taxon>
        <taxon>Thermaceae</taxon>
        <taxon>Marinithermus</taxon>
    </lineage>
</organism>
<dbReference type="GO" id="GO:0005737">
    <property type="term" value="C:cytoplasm"/>
    <property type="evidence" value="ECO:0007669"/>
    <property type="project" value="TreeGrafter"/>
</dbReference>
<proteinExistence type="predicted"/>
<feature type="active site" description="Proton donor/acceptor" evidence="3">
    <location>
        <position position="86"/>
    </location>
</feature>
<dbReference type="PIRSF" id="PIRSF000709">
    <property type="entry name" value="6PFK_2-Ptase"/>
    <property type="match status" value="1"/>
</dbReference>
<dbReference type="OrthoDB" id="9781415at2"/>
<evidence type="ECO:0000313" key="6">
    <source>
        <dbReference type="Proteomes" id="UP000007030"/>
    </source>
</evidence>
<accession>F2NR85</accession>
<feature type="binding site" evidence="4">
    <location>
        <position position="60"/>
    </location>
    <ligand>
        <name>substrate</name>
    </ligand>
</feature>
<protein>
    <submittedName>
        <fullName evidence="5">Phosphoglycerate mutase</fullName>
    </submittedName>
</protein>
<dbReference type="Proteomes" id="UP000007030">
    <property type="component" value="Chromosome"/>
</dbReference>
<dbReference type="eggNOG" id="COG0406">
    <property type="taxonomic scope" value="Bacteria"/>
</dbReference>
<dbReference type="EMBL" id="CP002630">
    <property type="protein sequence ID" value="AEB12934.1"/>
    <property type="molecule type" value="Genomic_DNA"/>
</dbReference>
<feature type="active site" description="Tele-phosphohistidine intermediate" evidence="3">
    <location>
        <position position="9"/>
    </location>
</feature>
<evidence type="ECO:0000256" key="2">
    <source>
        <dbReference type="ARBA" id="ARBA00023235"/>
    </source>
</evidence>
<dbReference type="InterPro" id="IPR029033">
    <property type="entry name" value="His_PPase_superfam"/>
</dbReference>
<sequence>MIEVWLIRHGETAWNAAGRVQGHADVPLSPAGIGQAFRLAERLKRSRVAFTTLFSSDLRRTQETAQALALALGLGSAVRTDPLLREIHVGQLAGLTREEIHARFPEFVQAVTRDPWCTPRPGGESMAELAGRVRRFLEQLEPGRHLVVTHGGVIRAALKEVLGLTGDAWRRFHVPNTSITRLELTRGEALSVGDAAHLEAWADWLSDEALEEADVQR</sequence>
<dbReference type="PROSITE" id="PS00175">
    <property type="entry name" value="PG_MUTASE"/>
    <property type="match status" value="1"/>
</dbReference>
<evidence type="ECO:0000256" key="3">
    <source>
        <dbReference type="PIRSR" id="PIRSR613078-1"/>
    </source>
</evidence>
<dbReference type="InterPro" id="IPR050275">
    <property type="entry name" value="PGM_Phosphatase"/>
</dbReference>
<evidence type="ECO:0000313" key="5">
    <source>
        <dbReference type="EMBL" id="AEB12934.1"/>
    </source>
</evidence>
<dbReference type="CDD" id="cd07067">
    <property type="entry name" value="HP_PGM_like"/>
    <property type="match status" value="1"/>
</dbReference>
<dbReference type="AlphaFoldDB" id="F2NR85"/>
<dbReference type="RefSeq" id="WP_013704978.1">
    <property type="nucleotide sequence ID" value="NC_015387.1"/>
</dbReference>
<keyword evidence="2" id="KW-0413">Isomerase</keyword>
<dbReference type="Pfam" id="PF00300">
    <property type="entry name" value="His_Phos_1"/>
    <property type="match status" value="1"/>
</dbReference>
<dbReference type="GO" id="GO:0016791">
    <property type="term" value="F:phosphatase activity"/>
    <property type="evidence" value="ECO:0007669"/>
    <property type="project" value="TreeGrafter"/>
</dbReference>
<dbReference type="SUPFAM" id="SSF53254">
    <property type="entry name" value="Phosphoglycerate mutase-like"/>
    <property type="match status" value="1"/>
</dbReference>
<evidence type="ECO:0000256" key="4">
    <source>
        <dbReference type="PIRSR" id="PIRSR613078-2"/>
    </source>
</evidence>
<keyword evidence="1" id="KW-0324">Glycolysis</keyword>
<dbReference type="InterPro" id="IPR013078">
    <property type="entry name" value="His_Pase_superF_clade-1"/>
</dbReference>
<keyword evidence="6" id="KW-1185">Reference proteome</keyword>
<dbReference type="Gene3D" id="3.40.50.1240">
    <property type="entry name" value="Phosphoglycerate mutase-like"/>
    <property type="match status" value="1"/>
</dbReference>
<dbReference type="HOGENOM" id="CLU_033323_9_5_0"/>
<dbReference type="STRING" id="869210.Marky_2214"/>
<name>F2NR85_MARHT</name>
<dbReference type="InterPro" id="IPR001345">
    <property type="entry name" value="PG/BPGM_mutase_AS"/>
</dbReference>
<dbReference type="KEGG" id="mhd:Marky_2214"/>
<reference evidence="5 6" key="1">
    <citation type="journal article" date="2012" name="Stand. Genomic Sci.">
        <title>Complete genome sequence of the aerobic, heterotroph Marinithermus hydrothermalis type strain (T1(T)) from a deep-sea hydrothermal vent chimney.</title>
        <authorList>
            <person name="Copeland A."/>
            <person name="Gu W."/>
            <person name="Yasawong M."/>
            <person name="Lapidus A."/>
            <person name="Lucas S."/>
            <person name="Deshpande S."/>
            <person name="Pagani I."/>
            <person name="Tapia R."/>
            <person name="Cheng J.F."/>
            <person name="Goodwin L.A."/>
            <person name="Pitluck S."/>
            <person name="Liolios K."/>
            <person name="Ivanova N."/>
            <person name="Mavromatis K."/>
            <person name="Mikhailova N."/>
            <person name="Pati A."/>
            <person name="Chen A."/>
            <person name="Palaniappan K."/>
            <person name="Land M."/>
            <person name="Pan C."/>
            <person name="Brambilla E.M."/>
            <person name="Rohde M."/>
            <person name="Tindall B.J."/>
            <person name="Sikorski J."/>
            <person name="Goker M."/>
            <person name="Detter J.C."/>
            <person name="Bristow J."/>
            <person name="Eisen J.A."/>
            <person name="Markowitz V."/>
            <person name="Hugenholtz P."/>
            <person name="Kyrpides N.C."/>
            <person name="Klenk H.P."/>
            <person name="Woyke T."/>
        </authorList>
    </citation>
    <scope>NUCLEOTIDE SEQUENCE [LARGE SCALE GENOMIC DNA]</scope>
    <source>
        <strain evidence="6">DSM 14884 / JCM 11576 / T1</strain>
    </source>
</reference>
<gene>
    <name evidence="5" type="ordered locus">Marky_2214</name>
</gene>
<evidence type="ECO:0000256" key="1">
    <source>
        <dbReference type="ARBA" id="ARBA00023152"/>
    </source>
</evidence>
<dbReference type="PANTHER" id="PTHR48100:SF1">
    <property type="entry name" value="HISTIDINE PHOSPHATASE FAMILY PROTEIN-RELATED"/>
    <property type="match status" value="1"/>
</dbReference>
<dbReference type="SMART" id="SM00855">
    <property type="entry name" value="PGAM"/>
    <property type="match status" value="1"/>
</dbReference>
<dbReference type="PANTHER" id="PTHR48100">
    <property type="entry name" value="BROAD-SPECIFICITY PHOSPHATASE YOR283W-RELATED"/>
    <property type="match status" value="1"/>
</dbReference>